<dbReference type="PANTHER" id="PTHR35011">
    <property type="entry name" value="2,3-DIKETO-L-GULONATE TRAP TRANSPORTER SMALL PERMEASE PROTEIN YIAM"/>
    <property type="match status" value="1"/>
</dbReference>
<accession>A0A8B2P101</accession>
<dbReference type="GO" id="GO:0022857">
    <property type="term" value="F:transmembrane transporter activity"/>
    <property type="evidence" value="ECO:0007669"/>
    <property type="project" value="UniProtKB-UniRule"/>
</dbReference>
<evidence type="ECO:0000256" key="7">
    <source>
        <dbReference type="ARBA" id="ARBA00023136"/>
    </source>
</evidence>
<evidence type="ECO:0000256" key="3">
    <source>
        <dbReference type="ARBA" id="ARBA00022475"/>
    </source>
</evidence>
<dbReference type="Pfam" id="PF04290">
    <property type="entry name" value="DctQ"/>
    <property type="match status" value="1"/>
</dbReference>
<keyword evidence="5 9" id="KW-0812">Transmembrane</keyword>
<comment type="subunit">
    <text evidence="9">The complex comprises the extracytoplasmic solute receptor protein and the two transmembrane proteins.</text>
</comment>
<dbReference type="AlphaFoldDB" id="A0A8B2P101"/>
<proteinExistence type="inferred from homology"/>
<dbReference type="RefSeq" id="WP_111342525.1">
    <property type="nucleotide sequence ID" value="NZ_QHHQ01000001.1"/>
</dbReference>
<reference evidence="11 12" key="1">
    <citation type="submission" date="2018-05" db="EMBL/GenBank/DDBJ databases">
        <title>Acuticoccus sediminis sp. nov., isolated from deep-sea sediment of Indian Ocean.</title>
        <authorList>
            <person name="Liu X."/>
            <person name="Lai Q."/>
            <person name="Du Y."/>
            <person name="Sun F."/>
            <person name="Zhang X."/>
            <person name="Wang S."/>
            <person name="Shao Z."/>
        </authorList>
    </citation>
    <scope>NUCLEOTIDE SEQUENCE [LARGE SCALE GENOMIC DNA]</scope>
    <source>
        <strain evidence="11 12">PTG4-2</strain>
    </source>
</reference>
<comment type="caution">
    <text evidence="11">The sequence shown here is derived from an EMBL/GenBank/DDBJ whole genome shotgun (WGS) entry which is preliminary data.</text>
</comment>
<comment type="subcellular location">
    <subcellularLocation>
        <location evidence="1 9">Cell inner membrane</location>
        <topology evidence="1 9">Multi-pass membrane protein</topology>
    </subcellularLocation>
</comment>
<dbReference type="OrthoDB" id="9794346at2"/>
<feature type="transmembrane region" description="Helical" evidence="9">
    <location>
        <begin position="21"/>
        <end position="40"/>
    </location>
</feature>
<keyword evidence="12" id="KW-1185">Reference proteome</keyword>
<evidence type="ECO:0000256" key="8">
    <source>
        <dbReference type="ARBA" id="ARBA00038436"/>
    </source>
</evidence>
<gene>
    <name evidence="11" type="ORF">DLJ53_03930</name>
</gene>
<dbReference type="EMBL" id="QHHQ01000001">
    <property type="protein sequence ID" value="RAI03644.1"/>
    <property type="molecule type" value="Genomic_DNA"/>
</dbReference>
<keyword evidence="2 9" id="KW-0813">Transport</keyword>
<evidence type="ECO:0000256" key="1">
    <source>
        <dbReference type="ARBA" id="ARBA00004429"/>
    </source>
</evidence>
<evidence type="ECO:0000256" key="2">
    <source>
        <dbReference type="ARBA" id="ARBA00022448"/>
    </source>
</evidence>
<feature type="domain" description="Tripartite ATP-independent periplasmic transporters DctQ component" evidence="10">
    <location>
        <begin position="26"/>
        <end position="158"/>
    </location>
</feature>
<sequence length="180" mass="19598">MELLATAIDNTNRAIGKVVSWLALAMVLVQFGVVVARYVFGVGNLWAQESLVYMHGFLFMLAAAYTLSEDGHVRVDIIYRDASIRYRAWVNLLGSIFLLIPVSIIIVTTSWSYVASSWRILESSREASGIPAVFLLKTAIPATGMLLAAQGVTIIIRSALVLSGHRLPPVEPTVEPIKGA</sequence>
<dbReference type="GO" id="GO:0005886">
    <property type="term" value="C:plasma membrane"/>
    <property type="evidence" value="ECO:0007669"/>
    <property type="project" value="UniProtKB-SubCell"/>
</dbReference>
<dbReference type="Proteomes" id="UP000249590">
    <property type="component" value="Unassembled WGS sequence"/>
</dbReference>
<protein>
    <recommendedName>
        <fullName evidence="9">TRAP transporter small permease protein</fullName>
    </recommendedName>
</protein>
<keyword evidence="4 9" id="KW-0997">Cell inner membrane</keyword>
<keyword evidence="3" id="KW-1003">Cell membrane</keyword>
<feature type="transmembrane region" description="Helical" evidence="9">
    <location>
        <begin position="134"/>
        <end position="156"/>
    </location>
</feature>
<keyword evidence="6 9" id="KW-1133">Transmembrane helix</keyword>
<evidence type="ECO:0000256" key="9">
    <source>
        <dbReference type="RuleBase" id="RU369079"/>
    </source>
</evidence>
<name>A0A8B2P101_9HYPH</name>
<evidence type="ECO:0000256" key="5">
    <source>
        <dbReference type="ARBA" id="ARBA00022692"/>
    </source>
</evidence>
<keyword evidence="7 9" id="KW-0472">Membrane</keyword>
<evidence type="ECO:0000313" key="12">
    <source>
        <dbReference type="Proteomes" id="UP000249590"/>
    </source>
</evidence>
<feature type="transmembrane region" description="Helical" evidence="9">
    <location>
        <begin position="52"/>
        <end position="68"/>
    </location>
</feature>
<dbReference type="InterPro" id="IPR055348">
    <property type="entry name" value="DctQ"/>
</dbReference>
<dbReference type="InterPro" id="IPR007387">
    <property type="entry name" value="TRAP_DctQ"/>
</dbReference>
<evidence type="ECO:0000259" key="10">
    <source>
        <dbReference type="Pfam" id="PF04290"/>
    </source>
</evidence>
<dbReference type="PANTHER" id="PTHR35011:SF4">
    <property type="entry name" value="SLL1102 PROTEIN"/>
    <property type="match status" value="1"/>
</dbReference>
<organism evidence="11 12">
    <name type="scientific">Acuticoccus sediminis</name>
    <dbReference type="NCBI Taxonomy" id="2184697"/>
    <lineage>
        <taxon>Bacteria</taxon>
        <taxon>Pseudomonadati</taxon>
        <taxon>Pseudomonadota</taxon>
        <taxon>Alphaproteobacteria</taxon>
        <taxon>Hyphomicrobiales</taxon>
        <taxon>Amorphaceae</taxon>
        <taxon>Acuticoccus</taxon>
    </lineage>
</organism>
<evidence type="ECO:0000313" key="11">
    <source>
        <dbReference type="EMBL" id="RAI03644.1"/>
    </source>
</evidence>
<comment type="similarity">
    <text evidence="8 9">Belongs to the TRAP transporter small permease family.</text>
</comment>
<evidence type="ECO:0000256" key="4">
    <source>
        <dbReference type="ARBA" id="ARBA00022519"/>
    </source>
</evidence>
<evidence type="ECO:0000256" key="6">
    <source>
        <dbReference type="ARBA" id="ARBA00022989"/>
    </source>
</evidence>
<comment type="function">
    <text evidence="9">Part of the tripartite ATP-independent periplasmic (TRAP) transport system.</text>
</comment>
<feature type="transmembrane region" description="Helical" evidence="9">
    <location>
        <begin position="89"/>
        <end position="114"/>
    </location>
</feature>